<protein>
    <recommendedName>
        <fullName evidence="3">DUF7312 domain-containing protein</fullName>
    </recommendedName>
</protein>
<dbReference type="AlphaFoldDB" id="A0ABD5S011"/>
<evidence type="ECO:0000256" key="1">
    <source>
        <dbReference type="SAM" id="MobiDB-lite"/>
    </source>
</evidence>
<keyword evidence="2" id="KW-1133">Transmembrane helix</keyword>
<comment type="caution">
    <text evidence="4">The sequence shown here is derived from an EMBL/GenBank/DDBJ whole genome shotgun (WGS) entry which is preliminary data.</text>
</comment>
<name>A0ABD5S011_9EURY</name>
<feature type="domain" description="DUF7312" evidence="3">
    <location>
        <begin position="20"/>
        <end position="67"/>
    </location>
</feature>
<keyword evidence="2" id="KW-0812">Transmembrane</keyword>
<dbReference type="EMBL" id="JBHSWU010000326">
    <property type="protein sequence ID" value="MFC6724926.1"/>
    <property type="molecule type" value="Genomic_DNA"/>
</dbReference>
<gene>
    <name evidence="4" type="ORF">ACFQE1_11195</name>
</gene>
<evidence type="ECO:0000313" key="4">
    <source>
        <dbReference type="EMBL" id="MFC6724926.1"/>
    </source>
</evidence>
<accession>A0ABD5S011</accession>
<evidence type="ECO:0000256" key="2">
    <source>
        <dbReference type="SAM" id="Phobius"/>
    </source>
</evidence>
<feature type="region of interest" description="Disordered" evidence="1">
    <location>
        <begin position="1"/>
        <end position="21"/>
    </location>
</feature>
<feature type="transmembrane region" description="Helical" evidence="2">
    <location>
        <begin position="50"/>
        <end position="68"/>
    </location>
</feature>
<evidence type="ECO:0000313" key="5">
    <source>
        <dbReference type="Proteomes" id="UP001596328"/>
    </source>
</evidence>
<organism evidence="4 5">
    <name type="scientific">Halobium palmae</name>
    <dbReference type="NCBI Taxonomy" id="1776492"/>
    <lineage>
        <taxon>Archaea</taxon>
        <taxon>Methanobacteriati</taxon>
        <taxon>Methanobacteriota</taxon>
        <taxon>Stenosarchaea group</taxon>
        <taxon>Halobacteria</taxon>
        <taxon>Halobacteriales</taxon>
        <taxon>Haloferacaceae</taxon>
        <taxon>Halobium</taxon>
    </lineage>
</organism>
<reference evidence="4 5" key="1">
    <citation type="journal article" date="2019" name="Int. J. Syst. Evol. Microbiol.">
        <title>The Global Catalogue of Microorganisms (GCM) 10K type strain sequencing project: providing services to taxonomists for standard genome sequencing and annotation.</title>
        <authorList>
            <consortium name="The Broad Institute Genomics Platform"/>
            <consortium name="The Broad Institute Genome Sequencing Center for Infectious Disease"/>
            <person name="Wu L."/>
            <person name="Ma J."/>
        </authorList>
    </citation>
    <scope>NUCLEOTIDE SEQUENCE [LARGE SCALE GENOMIC DNA]</scope>
    <source>
        <strain evidence="4 5">NBRC 111368</strain>
    </source>
</reference>
<evidence type="ECO:0000259" key="3">
    <source>
        <dbReference type="Pfam" id="PF23994"/>
    </source>
</evidence>
<sequence>MSDSSGRPGNQPDAEEEKGEQWRFELDEVGEDGEPQRPPMEPESVSAENALFILLGAVGTVLVFWSLVGF</sequence>
<keyword evidence="2" id="KW-0472">Membrane</keyword>
<proteinExistence type="predicted"/>
<keyword evidence="5" id="KW-1185">Reference proteome</keyword>
<dbReference type="Pfam" id="PF23994">
    <property type="entry name" value="DUF7312"/>
    <property type="match status" value="1"/>
</dbReference>
<dbReference type="Proteomes" id="UP001596328">
    <property type="component" value="Unassembled WGS sequence"/>
</dbReference>
<dbReference type="InterPro" id="IPR055736">
    <property type="entry name" value="DUF7312"/>
</dbReference>